<gene>
    <name evidence="5" type="ORF">TSYNT_5388</name>
</gene>
<dbReference type="SUPFAM" id="SSF56300">
    <property type="entry name" value="Metallo-dependent phosphatases"/>
    <property type="match status" value="1"/>
</dbReference>
<evidence type="ECO:0000313" key="6">
    <source>
        <dbReference type="Proteomes" id="UP000062160"/>
    </source>
</evidence>
<name>A0A0U9HCZ8_9FIRM</name>
<evidence type="ECO:0000313" key="5">
    <source>
        <dbReference type="EMBL" id="GAQ24541.1"/>
    </source>
</evidence>
<dbReference type="Gene3D" id="3.60.21.10">
    <property type="match status" value="1"/>
</dbReference>
<dbReference type="RefSeq" id="WP_059031596.1">
    <property type="nucleotide sequence ID" value="NZ_DF976999.1"/>
</dbReference>
<feature type="region of interest" description="Disordered" evidence="2">
    <location>
        <begin position="281"/>
        <end position="324"/>
    </location>
</feature>
<evidence type="ECO:0000259" key="4">
    <source>
        <dbReference type="SMART" id="SM00854"/>
    </source>
</evidence>
<keyword evidence="6" id="KW-1185">Reference proteome</keyword>
<dbReference type="OrthoDB" id="9810906at2"/>
<dbReference type="AlphaFoldDB" id="A0A0U9HCZ8"/>
<dbReference type="InterPro" id="IPR052169">
    <property type="entry name" value="CW_Biosynth-Accessory"/>
</dbReference>
<dbReference type="EMBL" id="DF976999">
    <property type="protein sequence ID" value="GAQ24541.1"/>
    <property type="molecule type" value="Genomic_DNA"/>
</dbReference>
<organism evidence="5">
    <name type="scientific">Tepidanaerobacter syntrophicus</name>
    <dbReference type="NCBI Taxonomy" id="224999"/>
    <lineage>
        <taxon>Bacteria</taxon>
        <taxon>Bacillati</taxon>
        <taxon>Bacillota</taxon>
        <taxon>Clostridia</taxon>
        <taxon>Thermosediminibacterales</taxon>
        <taxon>Tepidanaerobacteraceae</taxon>
        <taxon>Tepidanaerobacter</taxon>
    </lineage>
</organism>
<dbReference type="PANTHER" id="PTHR33393">
    <property type="entry name" value="POLYGLUTAMINE SYNTHESIS ACCESSORY PROTEIN RV0574C-RELATED"/>
    <property type="match status" value="1"/>
</dbReference>
<dbReference type="STRING" id="224999.GCA_001485475_00540"/>
<dbReference type="Pfam" id="PF09587">
    <property type="entry name" value="PGA_cap"/>
    <property type="match status" value="1"/>
</dbReference>
<proteinExistence type="inferred from homology"/>
<feature type="signal peptide" evidence="3">
    <location>
        <begin position="1"/>
        <end position="27"/>
    </location>
</feature>
<evidence type="ECO:0000256" key="3">
    <source>
        <dbReference type="SAM" id="SignalP"/>
    </source>
</evidence>
<feature type="domain" description="Capsule synthesis protein CapA" evidence="4">
    <location>
        <begin position="60"/>
        <end position="343"/>
    </location>
</feature>
<comment type="similarity">
    <text evidence="1">Belongs to the CapA family.</text>
</comment>
<dbReference type="InterPro" id="IPR029052">
    <property type="entry name" value="Metallo-depent_PP-like"/>
</dbReference>
<reference evidence="5" key="1">
    <citation type="journal article" date="2016" name="Genome Announc.">
        <title>Draft Genome Sequence of the Syntrophic Lactate-Degrading Bacterium Tepidanaerobacter syntrophicus JLT.</title>
        <authorList>
            <person name="Matsuura N."/>
            <person name="Ohashi A."/>
            <person name="Tourlousse D.M."/>
            <person name="Sekiguchi Y."/>
        </authorList>
    </citation>
    <scope>NUCLEOTIDE SEQUENCE [LARGE SCALE GENOMIC DNA]</scope>
    <source>
        <strain evidence="5">JL</strain>
    </source>
</reference>
<dbReference type="InterPro" id="IPR019079">
    <property type="entry name" value="Capsule_synth_CapA"/>
</dbReference>
<evidence type="ECO:0000256" key="2">
    <source>
        <dbReference type="SAM" id="MobiDB-lite"/>
    </source>
</evidence>
<feature type="chain" id="PRO_5038435470" evidence="3">
    <location>
        <begin position="28"/>
        <end position="399"/>
    </location>
</feature>
<sequence>MAKKLFKAALVFAICSILIGAVFYHTATRPAVLKEASGESRDFLDEEAVKSERGANTFATFLAVGDVMMHEGQIWAGYNDAAGSFDYSEFFHVVKDQISGADIAMADLETTLGGKEKEYTGYPMFNSPDEIADALRDAGFDIIVTSNNHSLDRGAEGALRTIRVLKEKGLIPIGTYESEEARNQIAVENVNGINMAFLSYTYGTNGIPIPKGKEYLVNLIDKDLIAGDLQKARQMADVVIVYLHFGEEYQRMPSSAQRELAHFVLENGADVIVASHPHVTQPSQWVEVSDSDEENEIPGTEQSSPTESGSTDSGNTGESVFPGTAQPGRKYIIYSMGNFISAQRFPHTEEGLMIKVTFEKDAESGKTHILDVKEIDTWVDKFVRDGRMRYVVRYGKKPA</sequence>
<dbReference type="PANTHER" id="PTHR33393:SF12">
    <property type="entry name" value="CAPSULE BIOSYNTHESIS PROTEIN CAPA"/>
    <property type="match status" value="1"/>
</dbReference>
<dbReference type="CDD" id="cd07381">
    <property type="entry name" value="MPP_CapA"/>
    <property type="match status" value="1"/>
</dbReference>
<evidence type="ECO:0000256" key="1">
    <source>
        <dbReference type="ARBA" id="ARBA00005662"/>
    </source>
</evidence>
<keyword evidence="3" id="KW-0732">Signal</keyword>
<accession>A0A0U9HCZ8</accession>
<dbReference type="Proteomes" id="UP000062160">
    <property type="component" value="Unassembled WGS sequence"/>
</dbReference>
<dbReference type="SMART" id="SM00854">
    <property type="entry name" value="PGA_cap"/>
    <property type="match status" value="1"/>
</dbReference>
<feature type="compositionally biased region" description="Polar residues" evidence="2">
    <location>
        <begin position="300"/>
        <end position="318"/>
    </location>
</feature>
<protein>
    <submittedName>
        <fullName evidence="5">Poly-gamma-glutamate synthesis protein</fullName>
    </submittedName>
</protein>